<organism evidence="2 3">
    <name type="scientific">Trinickia terrae</name>
    <dbReference type="NCBI Taxonomy" id="2571161"/>
    <lineage>
        <taxon>Bacteria</taxon>
        <taxon>Pseudomonadati</taxon>
        <taxon>Pseudomonadota</taxon>
        <taxon>Betaproteobacteria</taxon>
        <taxon>Burkholderiales</taxon>
        <taxon>Burkholderiaceae</taxon>
        <taxon>Trinickia</taxon>
    </lineage>
</organism>
<protein>
    <submittedName>
        <fullName evidence="2">Uncharacterized protein</fullName>
    </submittedName>
</protein>
<evidence type="ECO:0000313" key="2">
    <source>
        <dbReference type="EMBL" id="TKC91566.1"/>
    </source>
</evidence>
<comment type="caution">
    <text evidence="2">The sequence shown here is derived from an EMBL/GenBank/DDBJ whole genome shotgun (WGS) entry which is preliminary data.</text>
</comment>
<dbReference type="EMBL" id="SWJE01000002">
    <property type="protein sequence ID" value="TKC91566.1"/>
    <property type="molecule type" value="Genomic_DNA"/>
</dbReference>
<reference evidence="2 3" key="1">
    <citation type="submission" date="2019-04" db="EMBL/GenBank/DDBJ databases">
        <title>Trinickia sp. 7GSK02, isolated from subtropical forest soil.</title>
        <authorList>
            <person name="Gao Z.-H."/>
            <person name="Qiu L.-H."/>
        </authorList>
    </citation>
    <scope>NUCLEOTIDE SEQUENCE [LARGE SCALE GENOMIC DNA]</scope>
    <source>
        <strain evidence="2 3">7GSK02</strain>
    </source>
</reference>
<dbReference type="AlphaFoldDB" id="A0A4U1ID51"/>
<keyword evidence="3" id="KW-1185">Reference proteome</keyword>
<name>A0A4U1ID51_9BURK</name>
<dbReference type="Proteomes" id="UP000305539">
    <property type="component" value="Unassembled WGS sequence"/>
</dbReference>
<evidence type="ECO:0000256" key="1">
    <source>
        <dbReference type="SAM" id="MobiDB-lite"/>
    </source>
</evidence>
<feature type="compositionally biased region" description="Low complexity" evidence="1">
    <location>
        <begin position="79"/>
        <end position="91"/>
    </location>
</feature>
<proteinExistence type="predicted"/>
<gene>
    <name evidence="2" type="ORF">FAZ69_03700</name>
</gene>
<feature type="region of interest" description="Disordered" evidence="1">
    <location>
        <begin position="66"/>
        <end position="96"/>
    </location>
</feature>
<dbReference type="OrthoDB" id="9033963at2"/>
<dbReference type="RefSeq" id="WP_136892604.1">
    <property type="nucleotide sequence ID" value="NZ_SWJE01000002.1"/>
</dbReference>
<feature type="region of interest" description="Disordered" evidence="1">
    <location>
        <begin position="256"/>
        <end position="279"/>
    </location>
</feature>
<accession>A0A4U1ID51</accession>
<evidence type="ECO:0000313" key="3">
    <source>
        <dbReference type="Proteomes" id="UP000305539"/>
    </source>
</evidence>
<sequence>MTTIPRAAVRGALALPRMRPLGDPTLSFGGEWRFSLPQVDIRADLIALYAAVLDTFCVNRWRDPARQAPQRPRAPELSPAPVAGAPQAAPAAAPPSPVRPIAAVIRSTPRDRKIAGVCALAGAAALSWIVLSNLPPSFSEQHASRAAKTADSSATGLVKPAEPAVQAAAASAPAPGSTNMSAGTNETALAAARVEPEAMAASSPVAVAVATAAQPHRSAGLDEHVPMPRHETEPVMRADNVVRHPPVPAAAQHRAEQQTARAVSQPAADAATAQPAVPQLPAAADTATAAAKPSVNTGAYAAQVPGYAKDTTWVNHMTQRRITDMPDQFTK</sequence>
<feature type="compositionally biased region" description="Low complexity" evidence="1">
    <location>
        <begin position="262"/>
        <end position="279"/>
    </location>
</feature>